<dbReference type="SUPFAM" id="SSF46689">
    <property type="entry name" value="Homeodomain-like"/>
    <property type="match status" value="1"/>
</dbReference>
<dbReference type="AlphaFoldDB" id="A0A833LZ73"/>
<dbReference type="Gene3D" id="1.10.357.10">
    <property type="entry name" value="Tetracycline Repressor, domain 2"/>
    <property type="match status" value="1"/>
</dbReference>
<gene>
    <name evidence="4" type="ORF">F9K24_21360</name>
</gene>
<sequence length="187" mass="21800">MRPKGATLDREAVISEAMSLTLQKGYRGYQWKDLAAALNIKPPSLYNHVRDLEEVQIEVTYRCLDRLAQYLEVHQSRALPEHRFETMLTAFRGFVRKYPHFYDATVQSHYDSRSYREKSSKVLEIILSAMGLVDNESSVHRVRLVRSLLHGFVELERRGGFGRPEEIQKTFRLLIQAAEMILEMDAR</sequence>
<dbReference type="InterPro" id="IPR036271">
    <property type="entry name" value="Tet_transcr_reg_TetR-rel_C_sf"/>
</dbReference>
<dbReference type="Proteomes" id="UP000460298">
    <property type="component" value="Unassembled WGS sequence"/>
</dbReference>
<evidence type="ECO:0000313" key="5">
    <source>
        <dbReference type="Proteomes" id="UP000460298"/>
    </source>
</evidence>
<proteinExistence type="predicted"/>
<dbReference type="InterPro" id="IPR025996">
    <property type="entry name" value="MT1864/Rv1816-like_C"/>
</dbReference>
<dbReference type="Pfam" id="PF13305">
    <property type="entry name" value="TetR_C_33"/>
    <property type="match status" value="1"/>
</dbReference>
<evidence type="ECO:0000313" key="4">
    <source>
        <dbReference type="EMBL" id="KAB2928942.1"/>
    </source>
</evidence>
<evidence type="ECO:0000256" key="2">
    <source>
        <dbReference type="ARBA" id="ARBA00023163"/>
    </source>
</evidence>
<evidence type="ECO:0000259" key="3">
    <source>
        <dbReference type="Pfam" id="PF13305"/>
    </source>
</evidence>
<keyword evidence="1" id="KW-0805">Transcription regulation</keyword>
<evidence type="ECO:0000256" key="1">
    <source>
        <dbReference type="ARBA" id="ARBA00023015"/>
    </source>
</evidence>
<organism evidence="4 5">
    <name type="scientific">Leptonema illini</name>
    <dbReference type="NCBI Taxonomy" id="183"/>
    <lineage>
        <taxon>Bacteria</taxon>
        <taxon>Pseudomonadati</taxon>
        <taxon>Spirochaetota</taxon>
        <taxon>Spirochaetia</taxon>
        <taxon>Leptospirales</taxon>
        <taxon>Leptospiraceae</taxon>
        <taxon>Leptonema</taxon>
    </lineage>
</organism>
<dbReference type="InterPro" id="IPR009057">
    <property type="entry name" value="Homeodomain-like_sf"/>
</dbReference>
<keyword evidence="2" id="KW-0804">Transcription</keyword>
<dbReference type="EMBL" id="WBUI01000041">
    <property type="protein sequence ID" value="KAB2928942.1"/>
    <property type="molecule type" value="Genomic_DNA"/>
</dbReference>
<dbReference type="Gene3D" id="1.10.10.60">
    <property type="entry name" value="Homeodomain-like"/>
    <property type="match status" value="1"/>
</dbReference>
<protein>
    <submittedName>
        <fullName evidence="4">TetR/AcrR family transcriptional regulator</fullName>
    </submittedName>
</protein>
<reference evidence="4 5" key="1">
    <citation type="submission" date="2019-10" db="EMBL/GenBank/DDBJ databases">
        <title>Extracellular Electron Transfer in a Candidatus Methanoperedens spp. Enrichment Culture.</title>
        <authorList>
            <person name="Berger S."/>
            <person name="Rangel Shaw D."/>
            <person name="Berben T."/>
            <person name="In 'T Zandt M."/>
            <person name="Frank J."/>
            <person name="Reimann J."/>
            <person name="Jetten M.S.M."/>
            <person name="Welte C.U."/>
        </authorList>
    </citation>
    <scope>NUCLEOTIDE SEQUENCE [LARGE SCALE GENOMIC DNA]</scope>
    <source>
        <strain evidence="4">SB12</strain>
    </source>
</reference>
<comment type="caution">
    <text evidence="4">The sequence shown here is derived from an EMBL/GenBank/DDBJ whole genome shotgun (WGS) entry which is preliminary data.</text>
</comment>
<feature type="domain" description="HTH-type transcriptional regulator MT1864/Rv1816-like C-terminal" evidence="3">
    <location>
        <begin position="86"/>
        <end position="177"/>
    </location>
</feature>
<accession>A0A833LZ73</accession>
<name>A0A833LZ73_9LEPT</name>
<dbReference type="SUPFAM" id="SSF48498">
    <property type="entry name" value="Tetracyclin repressor-like, C-terminal domain"/>
    <property type="match status" value="1"/>
</dbReference>